<evidence type="ECO:0000256" key="1">
    <source>
        <dbReference type="SAM" id="MobiDB-lite"/>
    </source>
</evidence>
<evidence type="ECO:0000259" key="2">
    <source>
        <dbReference type="PROSITE" id="PS51089"/>
    </source>
</evidence>
<feature type="compositionally biased region" description="Low complexity" evidence="1">
    <location>
        <begin position="250"/>
        <end position="264"/>
    </location>
</feature>
<dbReference type="GO" id="GO:0051016">
    <property type="term" value="P:barbed-end actin filament capping"/>
    <property type="evidence" value="ECO:0007669"/>
    <property type="project" value="TreeGrafter"/>
</dbReference>
<feature type="compositionally biased region" description="Polar residues" evidence="1">
    <location>
        <begin position="992"/>
        <end position="1001"/>
    </location>
</feature>
<feature type="compositionally biased region" description="Polar residues" evidence="1">
    <location>
        <begin position="1324"/>
        <end position="1333"/>
    </location>
</feature>
<feature type="compositionally biased region" description="Low complexity" evidence="1">
    <location>
        <begin position="1497"/>
        <end position="1508"/>
    </location>
</feature>
<keyword evidence="4" id="KW-1185">Reference proteome</keyword>
<feature type="region of interest" description="Disordered" evidence="1">
    <location>
        <begin position="406"/>
        <end position="474"/>
    </location>
</feature>
<feature type="compositionally biased region" description="Low complexity" evidence="1">
    <location>
        <begin position="696"/>
        <end position="717"/>
    </location>
</feature>
<feature type="region of interest" description="Disordered" evidence="1">
    <location>
        <begin position="138"/>
        <end position="307"/>
    </location>
</feature>
<feature type="compositionally biased region" description="Basic and acidic residues" evidence="1">
    <location>
        <begin position="905"/>
        <end position="915"/>
    </location>
</feature>
<dbReference type="GO" id="GO:0051014">
    <property type="term" value="P:actin filament severing"/>
    <property type="evidence" value="ECO:0007669"/>
    <property type="project" value="TreeGrafter"/>
</dbReference>
<feature type="compositionally biased region" description="Polar residues" evidence="1">
    <location>
        <begin position="1215"/>
        <end position="1224"/>
    </location>
</feature>
<feature type="region of interest" description="Disordered" evidence="1">
    <location>
        <begin position="816"/>
        <end position="1001"/>
    </location>
</feature>
<organism evidence="3 4">
    <name type="scientific">Daphnia sinensis</name>
    <dbReference type="NCBI Taxonomy" id="1820382"/>
    <lineage>
        <taxon>Eukaryota</taxon>
        <taxon>Metazoa</taxon>
        <taxon>Ecdysozoa</taxon>
        <taxon>Arthropoda</taxon>
        <taxon>Crustacea</taxon>
        <taxon>Branchiopoda</taxon>
        <taxon>Diplostraca</taxon>
        <taxon>Cladocera</taxon>
        <taxon>Anomopoda</taxon>
        <taxon>Daphniidae</taxon>
        <taxon>Daphnia</taxon>
        <taxon>Daphnia similis group</taxon>
    </lineage>
</organism>
<feature type="compositionally biased region" description="Low complexity" evidence="1">
    <location>
        <begin position="98"/>
        <end position="110"/>
    </location>
</feature>
<dbReference type="PANTHER" id="PTHR11977">
    <property type="entry name" value="VILLIN"/>
    <property type="match status" value="1"/>
</dbReference>
<feature type="compositionally biased region" description="Polar residues" evidence="1">
    <location>
        <begin position="1274"/>
        <end position="1290"/>
    </location>
</feature>
<evidence type="ECO:0000313" key="3">
    <source>
        <dbReference type="EMBL" id="KAI9563176.1"/>
    </source>
</evidence>
<feature type="compositionally biased region" description="Low complexity" evidence="1">
    <location>
        <begin position="1297"/>
        <end position="1314"/>
    </location>
</feature>
<dbReference type="SMART" id="SM00153">
    <property type="entry name" value="VHP"/>
    <property type="match status" value="1"/>
</dbReference>
<dbReference type="GO" id="GO:0015629">
    <property type="term" value="C:actin cytoskeleton"/>
    <property type="evidence" value="ECO:0007669"/>
    <property type="project" value="TreeGrafter"/>
</dbReference>
<feature type="compositionally biased region" description="Low complexity" evidence="1">
    <location>
        <begin position="737"/>
        <end position="750"/>
    </location>
</feature>
<dbReference type="SMART" id="SM00262">
    <property type="entry name" value="GEL"/>
    <property type="match status" value="4"/>
</dbReference>
<proteinExistence type="predicted"/>
<dbReference type="GO" id="GO:0051015">
    <property type="term" value="F:actin filament binding"/>
    <property type="evidence" value="ECO:0007669"/>
    <property type="project" value="InterPro"/>
</dbReference>
<feature type="region of interest" description="Disordered" evidence="1">
    <location>
        <begin position="1144"/>
        <end position="1341"/>
    </location>
</feature>
<dbReference type="EMBL" id="WJBH02000002">
    <property type="protein sequence ID" value="KAI9563176.1"/>
    <property type="molecule type" value="Genomic_DNA"/>
</dbReference>
<comment type="caution">
    <text evidence="3">The sequence shown here is derived from an EMBL/GenBank/DDBJ whole genome shotgun (WGS) entry which is preliminary data.</text>
</comment>
<feature type="region of interest" description="Disordered" evidence="1">
    <location>
        <begin position="1464"/>
        <end position="1512"/>
    </location>
</feature>
<dbReference type="GO" id="GO:0005546">
    <property type="term" value="F:phosphatidylinositol-4,5-bisphosphate binding"/>
    <property type="evidence" value="ECO:0007669"/>
    <property type="project" value="TreeGrafter"/>
</dbReference>
<evidence type="ECO:0000313" key="4">
    <source>
        <dbReference type="Proteomes" id="UP000820818"/>
    </source>
</evidence>
<feature type="compositionally biased region" description="Basic and acidic residues" evidence="1">
    <location>
        <begin position="265"/>
        <end position="281"/>
    </location>
</feature>
<feature type="compositionally biased region" description="Polar residues" evidence="1">
    <location>
        <begin position="216"/>
        <end position="229"/>
    </location>
</feature>
<dbReference type="Gene3D" id="3.40.20.10">
    <property type="entry name" value="Severin"/>
    <property type="match status" value="5"/>
</dbReference>
<gene>
    <name evidence="3" type="ORF">GHT06_010634</name>
</gene>
<feature type="compositionally biased region" description="Polar residues" evidence="1">
    <location>
        <begin position="171"/>
        <end position="180"/>
    </location>
</feature>
<sequence>MQICNIAESDITSILRIRQWNVRISDLVAHFKCDNFYFSCKREISTCFSSTFGPQRNLKTWPACYKHAQTVKRKKYDSLSARSLLFGWPRESKSNDPILISKSSNSVSSRRGIRSPDNRSTSLFDTFHNLVSRERRLIDDRAGTMSTTRAHQGRKTSRTDPAGGELRTDKASASVNSSVDRSVPLKSRPTQSTTATTSATTPTARDNPAVRKSSGRRMSNNNEPGSATVTAVEKRDERIARYKEERRKQLQAARQQAGLATGTAGHDHSSSSEDLPHEEQSYAKYKHRKQMQKQQLESRPLEESTTANIVSDVTNSNLSSTGIKRFIKRESPLTSEENNGAAPVRINRAARLRAAATSGTPPPVEDKLVVQRAKRLSVPLMEMPAIDPSGDPVDASQPAVVVLRQKLPSSSSSSSLQAGNREKDKSTKRKSNLNRALTDEQILATGQIESQEDAGKRVRRRRTADLTVSASSAETDINSSVDNAMIRRMETASRQSPQPAADLRANLRKTSQPPAFIRPAVPEVHNNAGGENAVPATAVESSSSSSAAAHSSVPWRTGKVASADKAMEPIKTEDLTARIEALTAMAHQTVAKVDRLTATPDRESNGAHPAVAGGSVKAVASKLLNRVANIQPTTPVSPNLPVSLPRRPAKIESPNVCVNSNSSPAVVKLLPAAACTQQQQTQSISKNKPAIHQADKAAAASPAGVAGARANTANASALGRSKTADKEKTQSKPVEPVGNTNSTSGPSSSVKAVQGILKKKVEGGAEPSVVRIRPEVSPPELYPILRVEEEVVTQLDPVSILKKRFEADAETLAVPPVPAEASVEPHSILKRPLSRDGSAESARSQSPVVDPINSILKRASLTSSPGTLAPDQASCNSEPRPILKKRCSTEDGGADGPRPILKKKSSTEEEHELAAHKPILKSGRRTSQITEAAAHVAAREAETTDDPEEESRTEVEEEEPRQLSIAERISSIESHANPPPAVAPWRLPSRPNPSSTATTVVPASVDFGAESISSRRKSLEHVIESNRTAGLVEAVNRHVVEAHAHSNGADSAALIKPDIEVLEDEHDPSKLSLRERVKLFDRPLFTDGLPPKRPGRPNRKIFARFQTQPVTSREVKNALHLGFTRRPSSTKAVVPAREVIADSPVVKKDAKPEEVDDQDETGASGLERIRGILRRKSTDNTMEMRGILRSKSPSIGEQPKSILKHHSPDVDETEQLSPSTSSSDEFPVPAENDLAAQLLNVEMESKHPHVSADVQPPSNGVNSKTDSVVPETPTPKSNSSPNTVAVQQSSVRRETETIILESEGSSSGTETTTTVTFRLGGNTAGTVQQSQTKIKSHKIKTKMEEVSDSSVASRLAALQKSGDTEWRKRISKPVVGSPSAGETDEATNSDGDIPTKSSIADRLKVLETAQKGWRTRVHEPDAARFTVAGKMGQRPVSVHVLSSEMIKHNPISPMLDRKLKTPKPVPLRLKNADGSAVSDSSPGTTPSTDDVKPPFNRSTSDPSSTPSRLIIPGTGKITSRIVSVPRPDDETFTSFFAASSWSLATSSQSVAVVQSSASFADITDEDFDRMAFSRDAVVVEKRSVNVQRRKHNTSRNPIKSLILRPDMLRNEYEEVDTGVAEREVQRVKLEKLAQNSHLAVEALAGLASKEDFAAISLKSAKETGEEQSKRTVYLMQVKGRRQIQTRLVEPIYTSVNSGDCYILVTPTDVIQFIGRYANVIERSRSTDVAQRIVSKKDLGSARASHVQLVEEDKVGTNSFYGASKRFWTALGRSEAEQAINPAGPPEEDELYESAIATTNAVWQLSGDRLEPCEQHWGTILQTDILDPNKVMVFDFGSEMYVWSGKMTPLEVRKRAMQLAKELWDQGYDYTECAINPVFQKATSEEQSKGQQRPSWALLRSAKQHMEPVLFREKFFDWPDKSGLIKVKSQDSEEKAVGVVTDISSLEPCDAQLMLDNQVDDPDLELEGAHLGRGVEYYDEAERRLQQISTLSVKVWHLQDYEKVLMDEVSRGQFHSRDTYIIRWQYRITVTGKDLKGQPSVHGLLGRDRFCYFIWHGAQAPPTDQGASALKTVELDEERGPHVRVQQGHEPPAFLAIFQGRMAIHSGKRGEREADQSVWRLYFMRGEKEEEAHLVQVRRCVQALRSRGCLLLVNQSTGTVFVWHGAKSLKHTRQVANFAASALKQHRPPELNVRSDANMTIKEQYEGAESREFWEGLGHNSRVADRSLYLSLAERPKENRYDYTPRLFHLTSWTGQFRAQEMAPALRAPQLPCPYPFVQEDLYGANQPTLFMLDNEHEVWLWQGWWPDLPDTDNTNTGSGKLRLAVERRCAMETVIEYCRLRGDNEDRIPPPAYLVSAGLEPLAFTALFPYWTADERVAQLSIQDGKSSGESQSIRDVLDRLKRTTYPLSELQVRPPPEGVDPTKLESYLTDDDFQETMGMSKTEFYALPAWRQTQLRKETGLF</sequence>
<dbReference type="InterPro" id="IPR003128">
    <property type="entry name" value="Villin_headpiece"/>
</dbReference>
<feature type="domain" description="HP" evidence="2">
    <location>
        <begin position="2400"/>
        <end position="2463"/>
    </location>
</feature>
<dbReference type="SUPFAM" id="SSF47050">
    <property type="entry name" value="VHP, Villin headpiece domain"/>
    <property type="match status" value="1"/>
</dbReference>
<dbReference type="InterPro" id="IPR036886">
    <property type="entry name" value="Villin_headpiece_dom_sf"/>
</dbReference>
<feature type="compositionally biased region" description="Acidic residues" evidence="1">
    <location>
        <begin position="943"/>
        <end position="959"/>
    </location>
</feature>
<dbReference type="GO" id="GO:0008154">
    <property type="term" value="P:actin polymerization or depolymerization"/>
    <property type="evidence" value="ECO:0007669"/>
    <property type="project" value="TreeGrafter"/>
</dbReference>
<protein>
    <recommendedName>
        <fullName evidence="2">HP domain-containing protein</fullName>
    </recommendedName>
</protein>
<dbReference type="SUPFAM" id="SSF55753">
    <property type="entry name" value="Actin depolymerizing proteins"/>
    <property type="match status" value="5"/>
</dbReference>
<dbReference type="InterPro" id="IPR029006">
    <property type="entry name" value="ADF-H/Gelsolin-like_dom_sf"/>
</dbReference>
<feature type="region of interest" description="Disordered" evidence="1">
    <location>
        <begin position="684"/>
        <end position="751"/>
    </location>
</feature>
<reference evidence="3 4" key="1">
    <citation type="submission" date="2022-05" db="EMBL/GenBank/DDBJ databases">
        <title>A multi-omics perspective on studying reproductive biology in Daphnia sinensis.</title>
        <authorList>
            <person name="Jia J."/>
        </authorList>
    </citation>
    <scope>NUCLEOTIDE SEQUENCE [LARGE SCALE GENOMIC DNA]</scope>
    <source>
        <strain evidence="3 4">WSL</strain>
    </source>
</reference>
<dbReference type="PANTHER" id="PTHR11977:SF45">
    <property type="entry name" value="SUPERVILLIN"/>
    <property type="match status" value="1"/>
</dbReference>
<feature type="region of interest" description="Disordered" evidence="1">
    <location>
        <begin position="1360"/>
        <end position="1396"/>
    </location>
</feature>
<feature type="compositionally biased region" description="Polar residues" evidence="1">
    <location>
        <begin position="292"/>
        <end position="307"/>
    </location>
</feature>
<name>A0AAD5PX51_9CRUS</name>
<dbReference type="PROSITE" id="PS51089">
    <property type="entry name" value="HP"/>
    <property type="match status" value="1"/>
</dbReference>
<feature type="compositionally biased region" description="Polar residues" evidence="1">
    <location>
        <begin position="1256"/>
        <end position="1266"/>
    </location>
</feature>
<dbReference type="Gene3D" id="1.10.950.10">
    <property type="entry name" value="Villin headpiece domain"/>
    <property type="match status" value="1"/>
</dbReference>
<dbReference type="InterPro" id="IPR007122">
    <property type="entry name" value="Villin/Gelsolin"/>
</dbReference>
<dbReference type="GO" id="GO:0005737">
    <property type="term" value="C:cytoplasm"/>
    <property type="evidence" value="ECO:0007669"/>
    <property type="project" value="TreeGrafter"/>
</dbReference>
<dbReference type="Proteomes" id="UP000820818">
    <property type="component" value="Linkage Group LG2"/>
</dbReference>
<feature type="compositionally biased region" description="Basic and acidic residues" evidence="1">
    <location>
        <begin position="232"/>
        <end position="248"/>
    </location>
</feature>
<dbReference type="Pfam" id="PF02209">
    <property type="entry name" value="VHP"/>
    <property type="match status" value="1"/>
</dbReference>
<feature type="compositionally biased region" description="Low complexity" evidence="1">
    <location>
        <begin position="1478"/>
        <end position="1488"/>
    </location>
</feature>
<accession>A0AAD5PX51</accession>
<feature type="compositionally biased region" description="Low complexity" evidence="1">
    <location>
        <begin position="187"/>
        <end position="205"/>
    </location>
</feature>
<feature type="region of interest" description="Disordered" evidence="1">
    <location>
        <begin position="97"/>
        <end position="119"/>
    </location>
</feature>